<feature type="transmembrane region" description="Helical" evidence="1">
    <location>
        <begin position="6"/>
        <end position="26"/>
    </location>
</feature>
<dbReference type="AlphaFoldDB" id="A0A7C3GJT8"/>
<dbReference type="SUPFAM" id="SSF55073">
    <property type="entry name" value="Nucleotide cyclase"/>
    <property type="match status" value="1"/>
</dbReference>
<protein>
    <submittedName>
        <fullName evidence="4">EAL domain-containing protein</fullName>
    </submittedName>
</protein>
<keyword evidence="1" id="KW-0472">Membrane</keyword>
<name>A0A7C3GJT8_9BACT</name>
<dbReference type="NCBIfam" id="TIGR00254">
    <property type="entry name" value="GGDEF"/>
    <property type="match status" value="1"/>
</dbReference>
<dbReference type="CDD" id="cd01948">
    <property type="entry name" value="EAL"/>
    <property type="match status" value="1"/>
</dbReference>
<dbReference type="InterPro" id="IPR029787">
    <property type="entry name" value="Nucleotide_cyclase"/>
</dbReference>
<evidence type="ECO:0000259" key="3">
    <source>
        <dbReference type="PROSITE" id="PS50887"/>
    </source>
</evidence>
<feature type="transmembrane region" description="Helical" evidence="1">
    <location>
        <begin position="164"/>
        <end position="183"/>
    </location>
</feature>
<organism evidence="4">
    <name type="scientific">Sulfurimonas autotrophica</name>
    <dbReference type="NCBI Taxonomy" id="202747"/>
    <lineage>
        <taxon>Bacteria</taxon>
        <taxon>Pseudomonadati</taxon>
        <taxon>Campylobacterota</taxon>
        <taxon>Epsilonproteobacteria</taxon>
        <taxon>Campylobacterales</taxon>
        <taxon>Sulfurimonadaceae</taxon>
        <taxon>Sulfurimonas</taxon>
    </lineage>
</organism>
<dbReference type="CDD" id="cd01949">
    <property type="entry name" value="GGDEF"/>
    <property type="match status" value="1"/>
</dbReference>
<dbReference type="Proteomes" id="UP000886390">
    <property type="component" value="Unassembled WGS sequence"/>
</dbReference>
<sequence length="628" mass="72747">MKNLSIKLFTIIVLTLLFTSGGFIFYKFFEESKDTTASLLEENIQVNLLNIKYFLDKNLKKNNINQLTAYLDNIVHSNTVIDDIHIINNDKKLLYSTDRDSHTFHKGIRCIPISQIINSDIFNQECYSFSVKLFDRLTPYYYTTNVYLDKKYLSSLLHDKVKKYATLFVGSFFLLLILLWFVINKLLVQPLEELRQFAYYSTKVPRQFFIQELESIRYSLDLTLKRLKKEQQELFKISTKDPLSGLYNRLSLIEKINWLISKSKRSDARFALLFLDLDNFKNINDSRGHEFGDKVLQHVAQVLLHSVRNNDIVSRLGGDEFVIVLPDIQDNDAILEVIYRIRDALNTPVVFDNYKYNITCSIGITIHPKDGKSVTELLKNADIAMYKSKALGKNNFHFFTESLNEEIQEKIQIQRLMVSGLDEGYFQLFYQPKVDINSNKIVGCEALIRLIDPVHGLIPPDKFIYIAEENNFIIPLGEWIIEEGAKQLKKWENTPLKDLRLSINVSGVQFKDPNLINTLENAINTIDRSKLEIELTESVLMSDFDEKLDTIHKFKELGLRLSLDDFGTGYSSLSYLKKIPFDTLKIDKSFIDDLESTKDQSFINMIVTIADELKLDVVAEGVENKEQL</sequence>
<evidence type="ECO:0000313" key="4">
    <source>
        <dbReference type="EMBL" id="HFB54177.1"/>
    </source>
</evidence>
<dbReference type="SMART" id="SM00052">
    <property type="entry name" value="EAL"/>
    <property type="match status" value="1"/>
</dbReference>
<gene>
    <name evidence="4" type="ORF">ENJ67_05525</name>
</gene>
<evidence type="ECO:0000256" key="1">
    <source>
        <dbReference type="SAM" id="Phobius"/>
    </source>
</evidence>
<proteinExistence type="predicted"/>
<dbReference type="InterPro" id="IPR001633">
    <property type="entry name" value="EAL_dom"/>
</dbReference>
<dbReference type="GO" id="GO:0003824">
    <property type="term" value="F:catalytic activity"/>
    <property type="evidence" value="ECO:0007669"/>
    <property type="project" value="UniProtKB-ARBA"/>
</dbReference>
<dbReference type="PROSITE" id="PS50887">
    <property type="entry name" value="GGDEF"/>
    <property type="match status" value="1"/>
</dbReference>
<dbReference type="InterPro" id="IPR043128">
    <property type="entry name" value="Rev_trsase/Diguanyl_cyclase"/>
</dbReference>
<feature type="domain" description="GGDEF" evidence="3">
    <location>
        <begin position="268"/>
        <end position="401"/>
    </location>
</feature>
<dbReference type="EMBL" id="DRNH01000297">
    <property type="protein sequence ID" value="HFB54177.1"/>
    <property type="molecule type" value="Genomic_DNA"/>
</dbReference>
<dbReference type="Gene3D" id="3.30.70.270">
    <property type="match status" value="1"/>
</dbReference>
<comment type="caution">
    <text evidence="4">The sequence shown here is derived from an EMBL/GenBank/DDBJ whole genome shotgun (WGS) entry which is preliminary data.</text>
</comment>
<keyword evidence="1" id="KW-0812">Transmembrane</keyword>
<keyword evidence="1" id="KW-1133">Transmembrane helix</keyword>
<dbReference type="PANTHER" id="PTHR44757:SF2">
    <property type="entry name" value="BIOFILM ARCHITECTURE MAINTENANCE PROTEIN MBAA"/>
    <property type="match status" value="1"/>
</dbReference>
<feature type="non-terminal residue" evidence="4">
    <location>
        <position position="628"/>
    </location>
</feature>
<dbReference type="Pfam" id="PF00990">
    <property type="entry name" value="GGDEF"/>
    <property type="match status" value="1"/>
</dbReference>
<dbReference type="InterPro" id="IPR035919">
    <property type="entry name" value="EAL_sf"/>
</dbReference>
<dbReference type="FunFam" id="3.30.70.270:FF:000001">
    <property type="entry name" value="Diguanylate cyclase domain protein"/>
    <property type="match status" value="1"/>
</dbReference>
<dbReference type="InterPro" id="IPR052155">
    <property type="entry name" value="Biofilm_reg_signaling"/>
</dbReference>
<accession>A0A7C3GJT8</accession>
<dbReference type="PANTHER" id="PTHR44757">
    <property type="entry name" value="DIGUANYLATE CYCLASE DGCP"/>
    <property type="match status" value="1"/>
</dbReference>
<evidence type="ECO:0000259" key="2">
    <source>
        <dbReference type="PROSITE" id="PS50883"/>
    </source>
</evidence>
<dbReference type="Gene3D" id="3.20.20.450">
    <property type="entry name" value="EAL domain"/>
    <property type="match status" value="1"/>
</dbReference>
<dbReference type="SMART" id="SM00267">
    <property type="entry name" value="GGDEF"/>
    <property type="match status" value="1"/>
</dbReference>
<dbReference type="InterPro" id="IPR000160">
    <property type="entry name" value="GGDEF_dom"/>
</dbReference>
<dbReference type="PROSITE" id="PS50883">
    <property type="entry name" value="EAL"/>
    <property type="match status" value="1"/>
</dbReference>
<reference evidence="4" key="1">
    <citation type="journal article" date="2020" name="mSystems">
        <title>Genome- and Community-Level Interaction Insights into Carbon Utilization and Element Cycling Functions of Hydrothermarchaeota in Hydrothermal Sediment.</title>
        <authorList>
            <person name="Zhou Z."/>
            <person name="Liu Y."/>
            <person name="Xu W."/>
            <person name="Pan J."/>
            <person name="Luo Z.H."/>
            <person name="Li M."/>
        </authorList>
    </citation>
    <scope>NUCLEOTIDE SEQUENCE [LARGE SCALE GENOMIC DNA]</scope>
    <source>
        <strain evidence="4">HyVt-507</strain>
    </source>
</reference>
<dbReference type="Pfam" id="PF00563">
    <property type="entry name" value="EAL"/>
    <property type="match status" value="1"/>
</dbReference>
<dbReference type="SUPFAM" id="SSF141868">
    <property type="entry name" value="EAL domain-like"/>
    <property type="match status" value="1"/>
</dbReference>
<feature type="domain" description="EAL" evidence="2">
    <location>
        <begin position="410"/>
        <end position="628"/>
    </location>
</feature>